<dbReference type="Pfam" id="PF17989">
    <property type="entry name" value="ALP_N"/>
    <property type="match status" value="1"/>
</dbReference>
<dbReference type="Gene3D" id="3.30.420.40">
    <property type="match status" value="2"/>
</dbReference>
<dbReference type="AlphaFoldDB" id="A0A4P2VNY2"/>
<accession>A0A4P2VNY2</accession>
<keyword evidence="4" id="KW-1185">Reference proteome</keyword>
<dbReference type="InterPro" id="IPR049067">
    <property type="entry name" value="MreB-like_C"/>
</dbReference>
<dbReference type="Proteomes" id="UP000291236">
    <property type="component" value="Plasmid 79K"/>
</dbReference>
<dbReference type="EMBL" id="AP019369">
    <property type="protein sequence ID" value="BBH54658.1"/>
    <property type="molecule type" value="Genomic_DNA"/>
</dbReference>
<evidence type="ECO:0000313" key="3">
    <source>
        <dbReference type="EMBL" id="BBH54658.1"/>
    </source>
</evidence>
<organism evidence="3 4">
    <name type="scientific">Fluviispira sanaruensis</name>
    <dbReference type="NCBI Taxonomy" id="2493639"/>
    <lineage>
        <taxon>Bacteria</taxon>
        <taxon>Pseudomonadati</taxon>
        <taxon>Bdellovibrionota</taxon>
        <taxon>Oligoflexia</taxon>
        <taxon>Silvanigrellales</taxon>
        <taxon>Silvanigrellaceae</taxon>
        <taxon>Fluviispira</taxon>
    </lineage>
</organism>
<dbReference type="InterPro" id="IPR043129">
    <property type="entry name" value="ATPase_NBD"/>
</dbReference>
<dbReference type="KEGG" id="sbf:JCM31447_31320"/>
<dbReference type="SUPFAM" id="SSF53067">
    <property type="entry name" value="Actin-like ATPase domain"/>
    <property type="match status" value="2"/>
</dbReference>
<gene>
    <name evidence="3" type="ORF">JCM31447_31320</name>
</gene>
<dbReference type="InterPro" id="IPR040607">
    <property type="entry name" value="ALP_N"/>
</dbReference>
<feature type="domain" description="Actin-like protein N-terminal" evidence="1">
    <location>
        <begin position="6"/>
        <end position="149"/>
    </location>
</feature>
<geneLocation type="plasmid" evidence="3 4">
    <name>79K</name>
</geneLocation>
<protein>
    <submittedName>
        <fullName evidence="3">Uncharacterized protein</fullName>
    </submittedName>
</protein>
<name>A0A4P2VNY2_FLUSA</name>
<reference evidence="3 4" key="1">
    <citation type="submission" date="2018-12" db="EMBL/GenBank/DDBJ databases">
        <title>Rubrispira sanarue gen. nov., sp., nov., a member of the order Silvanigrellales, isolated from a brackish lake in Hamamatsu Japan.</title>
        <authorList>
            <person name="Maejima Y."/>
            <person name="Iino T."/>
            <person name="Muraguchi Y."/>
            <person name="Fukuda K."/>
            <person name="Nojiri H."/>
            <person name="Ohkuma M."/>
            <person name="Moriuchi R."/>
            <person name="Dohra H."/>
            <person name="Kimbara K."/>
            <person name="Shintani M."/>
        </authorList>
    </citation>
    <scope>NUCLEOTIDE SEQUENCE [LARGE SCALE GENOMIC DNA]</scope>
    <source>
        <strain evidence="3 4">RF1110005</strain>
        <plasmid evidence="3 4">79K</plasmid>
    </source>
</reference>
<evidence type="ECO:0000313" key="4">
    <source>
        <dbReference type="Proteomes" id="UP000291236"/>
    </source>
</evidence>
<dbReference type="CDD" id="cd10227">
    <property type="entry name" value="ASKHA_NBD_ParM-like"/>
    <property type="match status" value="1"/>
</dbReference>
<evidence type="ECO:0000259" key="1">
    <source>
        <dbReference type="Pfam" id="PF17989"/>
    </source>
</evidence>
<sequence>MKSISIDSGSSYLKLYTILDGKEIEFSEASLIEEVPEHSQLKSKINVDGKWYVAGRIAELQKTNFQENPELGEFHGSLKQSIQWMHAFESKGLTGDYETLILSLPYDEFAKSDLRKSLKSKTRYEWLNAKNEHRSITFKSIEIVPQGVGALELYKKERGNDLPESLTLVDIGSCTTDVVSVIWDDVDEAYIYKEKGCTSIKDISTSVFIRKLSDKINEKRSLKIRIGYHELAKAINKQRFELQIGSEKIEFKEHYENLRKEFTESLAEKLKNLLGDAWRSTQNTILTGGGENFILPWDCERRTARMDIFANVKGQFMMV</sequence>
<feature type="domain" description="Actin homologue MreB-like C-terminal" evidence="2">
    <location>
        <begin position="168"/>
        <end position="294"/>
    </location>
</feature>
<proteinExistence type="predicted"/>
<keyword evidence="3" id="KW-0614">Plasmid</keyword>
<dbReference type="Pfam" id="PF21522">
    <property type="entry name" value="MreB-like_C"/>
    <property type="match status" value="1"/>
</dbReference>
<dbReference type="RefSeq" id="WP_172604003.1">
    <property type="nucleotide sequence ID" value="NZ_AP019369.1"/>
</dbReference>
<evidence type="ECO:0000259" key="2">
    <source>
        <dbReference type="Pfam" id="PF21522"/>
    </source>
</evidence>